<keyword evidence="9" id="KW-0053">Apoptosis</keyword>
<evidence type="ECO:0000256" key="16">
    <source>
        <dbReference type="ARBA" id="ARBA00023242"/>
    </source>
</evidence>
<evidence type="ECO:0000256" key="20">
    <source>
        <dbReference type="ARBA" id="ARBA00048005"/>
    </source>
</evidence>
<dbReference type="Pfam" id="PF02800">
    <property type="entry name" value="Gp_dh_C"/>
    <property type="match status" value="1"/>
</dbReference>
<evidence type="ECO:0000256" key="10">
    <source>
        <dbReference type="ARBA" id="ARBA00022799"/>
    </source>
</evidence>
<evidence type="ECO:0000256" key="4">
    <source>
        <dbReference type="ARBA" id="ARBA00004869"/>
    </source>
</evidence>
<comment type="catalytic activity">
    <reaction evidence="19">
        <text>D-glyceraldehyde 3-phosphate + phosphate + NAD(+) = (2R)-3-phospho-glyceroyl phosphate + NADH + H(+)</text>
        <dbReference type="Rhea" id="RHEA:10300"/>
        <dbReference type="ChEBI" id="CHEBI:15378"/>
        <dbReference type="ChEBI" id="CHEBI:43474"/>
        <dbReference type="ChEBI" id="CHEBI:57540"/>
        <dbReference type="ChEBI" id="CHEBI:57604"/>
        <dbReference type="ChEBI" id="CHEBI:57945"/>
        <dbReference type="ChEBI" id="CHEBI:59776"/>
        <dbReference type="EC" id="1.2.1.12"/>
    </reaction>
</comment>
<dbReference type="PROSITE" id="PS00071">
    <property type="entry name" value="GAPDH"/>
    <property type="match status" value="1"/>
</dbReference>
<dbReference type="Proteomes" id="UP000886700">
    <property type="component" value="Unplaced"/>
</dbReference>
<evidence type="ECO:0000256" key="5">
    <source>
        <dbReference type="ARBA" id="ARBA00007406"/>
    </source>
</evidence>
<evidence type="ECO:0000256" key="17">
    <source>
        <dbReference type="ARBA" id="ARBA00031890"/>
    </source>
</evidence>
<comment type="subcellular location">
    <subcellularLocation>
        <location evidence="2">Cytoplasm</location>
        <location evidence="2">Cytoskeleton</location>
    </subcellularLocation>
    <subcellularLocation>
        <location evidence="3">Cytoplasm</location>
        <location evidence="3">Cytosol</location>
    </subcellularLocation>
    <subcellularLocation>
        <location evidence="1">Nucleus</location>
    </subcellularLocation>
</comment>
<keyword evidence="22" id="KW-1185">Reference proteome</keyword>
<feature type="domain" description="Glyceraldehyde 3-phosphate dehydrogenase catalytic" evidence="21">
    <location>
        <begin position="28"/>
        <end position="151"/>
    </location>
</feature>
<evidence type="ECO:0000256" key="8">
    <source>
        <dbReference type="ARBA" id="ARBA00022679"/>
    </source>
</evidence>
<dbReference type="PANTHER" id="PTHR10836">
    <property type="entry name" value="GLYCERALDEHYDE 3-PHOSPHATE DEHYDROGENASE"/>
    <property type="match status" value="1"/>
</dbReference>
<accession>A0ABM2W8H0</accession>
<dbReference type="InterPro" id="IPR020830">
    <property type="entry name" value="GlycerAld_3-P_DH_AS"/>
</dbReference>
<evidence type="ECO:0000256" key="2">
    <source>
        <dbReference type="ARBA" id="ARBA00004245"/>
    </source>
</evidence>
<keyword evidence="11" id="KW-0810">Translation regulation</keyword>
<dbReference type="Gene3D" id="3.40.50.720">
    <property type="entry name" value="NAD(P)-binding Rossmann-like Domain"/>
    <property type="match status" value="1"/>
</dbReference>
<dbReference type="InterPro" id="IPR020829">
    <property type="entry name" value="GlycerAld_3-P_DH_cat"/>
</dbReference>
<evidence type="ECO:0000256" key="14">
    <source>
        <dbReference type="ARBA" id="ARBA00023152"/>
    </source>
</evidence>
<dbReference type="GeneID" id="101825098"/>
<protein>
    <recommendedName>
        <fullName evidence="6">glyceraldehyde-3-phosphate dehydrogenase (phosphorylating)</fullName>
        <ecNumber evidence="6">1.2.1.12</ecNumber>
    </recommendedName>
    <alternativeName>
        <fullName evidence="17">Peptidyl-cysteine S-nitrosylase GAPDH</fullName>
    </alternativeName>
</protein>
<evidence type="ECO:0000256" key="19">
    <source>
        <dbReference type="ARBA" id="ARBA00047698"/>
    </source>
</evidence>
<evidence type="ECO:0000256" key="11">
    <source>
        <dbReference type="ARBA" id="ARBA00022845"/>
    </source>
</evidence>
<proteinExistence type="inferred from homology"/>
<name>A0ABM2W8H0_MESAU</name>
<evidence type="ECO:0000256" key="6">
    <source>
        <dbReference type="ARBA" id="ARBA00013119"/>
    </source>
</evidence>
<evidence type="ECO:0000313" key="22">
    <source>
        <dbReference type="Proteomes" id="UP000886700"/>
    </source>
</evidence>
<dbReference type="PRINTS" id="PR00078">
    <property type="entry name" value="G3PDHDRGNASE"/>
</dbReference>
<keyword evidence="15" id="KW-0206">Cytoskeleton</keyword>
<comment type="subunit">
    <text evidence="18">Homotetramer. Interacts with TPPP; the interaction is direct. Interacts (when S-nitrosylated) with SIAH1; leading to nuclear translocation. Interacts with RILPL1/GOSPEL, leading to prevent the interaction between GAPDH and SIAH1 and prevent nuclear translocation. Interacts with CHP1; the interaction increases the binding of CHP1 with microtubules. Associates with microtubules. Interacts with EIF1AD, USP25, PRKCI and WARS1. Interacts with phosphorylated RPL13A; inhibited by oxidatively-modified low-densitity lipoprotein (LDL(ox)). Component of the GAIT complex. Interacts with FKBP6; leading to inhibit GAPDH catalytic activity. Interacts with TRAF2, promoting TRAF2 ubiquitination. Interacts with TRAF3, promoting TRAF3 ubiquitination.</text>
</comment>
<evidence type="ECO:0000256" key="1">
    <source>
        <dbReference type="ARBA" id="ARBA00004123"/>
    </source>
</evidence>
<evidence type="ECO:0000256" key="12">
    <source>
        <dbReference type="ARBA" id="ARBA00023002"/>
    </source>
</evidence>
<keyword evidence="14" id="KW-0324">Glycolysis</keyword>
<evidence type="ECO:0000313" key="23">
    <source>
        <dbReference type="RefSeq" id="XP_040587071.1"/>
    </source>
</evidence>
<comment type="pathway">
    <text evidence="4">Carbohydrate degradation; glycolysis; pyruvate from D-glyceraldehyde 3-phosphate: step 1/5.</text>
</comment>
<keyword evidence="13" id="KW-0520">NAD</keyword>
<dbReference type="RefSeq" id="XP_040587071.1">
    <property type="nucleotide sequence ID" value="XM_040731137.1"/>
</dbReference>
<dbReference type="InterPro" id="IPR020831">
    <property type="entry name" value="GlycerAld/Erythrose_P_DH"/>
</dbReference>
<comment type="catalytic activity">
    <reaction evidence="20">
        <text>S-nitroso-L-cysteinyl-[GAPDH] + L-cysteinyl-[protein] = L-cysteinyl-[GAPDH] + S-nitroso-L-cysteinyl-[protein]</text>
        <dbReference type="Rhea" id="RHEA:66684"/>
        <dbReference type="Rhea" id="RHEA-COMP:10131"/>
        <dbReference type="Rhea" id="RHEA-COMP:17089"/>
        <dbReference type="Rhea" id="RHEA-COMP:17090"/>
        <dbReference type="Rhea" id="RHEA-COMP:17091"/>
        <dbReference type="ChEBI" id="CHEBI:29950"/>
        <dbReference type="ChEBI" id="CHEBI:149494"/>
    </reaction>
    <physiologicalReaction direction="left-to-right" evidence="20">
        <dbReference type="Rhea" id="RHEA:66685"/>
    </physiologicalReaction>
</comment>
<evidence type="ECO:0000259" key="21">
    <source>
        <dbReference type="Pfam" id="PF02800"/>
    </source>
</evidence>
<keyword evidence="12" id="KW-0560">Oxidoreductase</keyword>
<keyword evidence="8" id="KW-0808">Transferase</keyword>
<evidence type="ECO:0000256" key="13">
    <source>
        <dbReference type="ARBA" id="ARBA00023027"/>
    </source>
</evidence>
<keyword evidence="16" id="KW-0539">Nucleus</keyword>
<sequence>MFVMGANHEKNDNSLMVVSNASCTTNCLASLAKVIHDNFRIVEGLMTIVHAITATQKTVNGPSGKLRRDGPEIAQNIIPASTGAAKSVGKVIPELNGKLTCMAFHVLNLNVSVMDLPCCLEKAVMYEDVEKVAKQASEGPLKGILDYTEVRCLL</sequence>
<keyword evidence="7" id="KW-0963">Cytoplasm</keyword>
<evidence type="ECO:0000256" key="3">
    <source>
        <dbReference type="ARBA" id="ARBA00004514"/>
    </source>
</evidence>
<dbReference type="SUPFAM" id="SSF55347">
    <property type="entry name" value="Glyceraldehyde-3-phosphate dehydrogenase-like, C-terminal domain"/>
    <property type="match status" value="1"/>
</dbReference>
<reference evidence="23" key="1">
    <citation type="submission" date="2025-08" db="UniProtKB">
        <authorList>
            <consortium name="RefSeq"/>
        </authorList>
    </citation>
    <scope>IDENTIFICATION</scope>
    <source>
        <tissue evidence="23">Liver</tissue>
    </source>
</reference>
<gene>
    <name evidence="23" type="primary">LOC101825098</name>
</gene>
<evidence type="ECO:0000256" key="15">
    <source>
        <dbReference type="ARBA" id="ARBA00023212"/>
    </source>
</evidence>
<evidence type="ECO:0000256" key="9">
    <source>
        <dbReference type="ARBA" id="ARBA00022703"/>
    </source>
</evidence>
<organism evidence="22 23">
    <name type="scientific">Mesocricetus auratus</name>
    <name type="common">Golden hamster</name>
    <dbReference type="NCBI Taxonomy" id="10036"/>
    <lineage>
        <taxon>Eukaryota</taxon>
        <taxon>Metazoa</taxon>
        <taxon>Chordata</taxon>
        <taxon>Craniata</taxon>
        <taxon>Vertebrata</taxon>
        <taxon>Euteleostomi</taxon>
        <taxon>Mammalia</taxon>
        <taxon>Eutheria</taxon>
        <taxon>Euarchontoglires</taxon>
        <taxon>Glires</taxon>
        <taxon>Rodentia</taxon>
        <taxon>Myomorpha</taxon>
        <taxon>Muroidea</taxon>
        <taxon>Cricetidae</taxon>
        <taxon>Cricetinae</taxon>
        <taxon>Mesocricetus</taxon>
    </lineage>
</organism>
<dbReference type="PANTHER" id="PTHR10836:SF111">
    <property type="entry name" value="GLYCERALDEHYDE-3-PHOSPHATE DEHYDROGENASE"/>
    <property type="match status" value="1"/>
</dbReference>
<dbReference type="Gene3D" id="3.30.360.10">
    <property type="entry name" value="Dihydrodipicolinate Reductase, domain 2"/>
    <property type="match status" value="1"/>
</dbReference>
<keyword evidence="10" id="KW-0702">S-nitrosylation</keyword>
<comment type="similarity">
    <text evidence="5">Belongs to the glyceraldehyde-3-phosphate dehydrogenase family.</text>
</comment>
<evidence type="ECO:0000256" key="18">
    <source>
        <dbReference type="ARBA" id="ARBA00046997"/>
    </source>
</evidence>
<dbReference type="EC" id="1.2.1.12" evidence="6"/>
<evidence type="ECO:0000256" key="7">
    <source>
        <dbReference type="ARBA" id="ARBA00022490"/>
    </source>
</evidence>